<feature type="binding site" description="in other chain" evidence="13 17">
    <location>
        <position position="305"/>
    </location>
    <ligand>
        <name>K(+)</name>
        <dbReference type="ChEBI" id="CHEBI:29103"/>
        <note>ligand shared between two tetrameric partners</note>
    </ligand>
</feature>
<comment type="cofactor">
    <cofactor evidence="1 13">
        <name>K(+)</name>
        <dbReference type="ChEBI" id="CHEBI:29103"/>
    </cofactor>
</comment>
<evidence type="ECO:0000256" key="11">
    <source>
        <dbReference type="ARBA" id="ARBA00023122"/>
    </source>
</evidence>
<feature type="binding site" evidence="13 15">
    <location>
        <begin position="338"/>
        <end position="340"/>
    </location>
    <ligand>
        <name>IMP</name>
        <dbReference type="ChEBI" id="CHEBI:58053"/>
    </ligand>
</feature>
<feature type="binding site" description="in other chain" evidence="13 17">
    <location>
        <position position="302"/>
    </location>
    <ligand>
        <name>K(+)</name>
        <dbReference type="ChEBI" id="CHEBI:29103"/>
        <note>ligand shared between two tetrameric partners</note>
    </ligand>
</feature>
<dbReference type="GO" id="GO:0006183">
    <property type="term" value="P:GTP biosynthetic process"/>
    <property type="evidence" value="ECO:0007669"/>
    <property type="project" value="TreeGrafter"/>
</dbReference>
<dbReference type="InterPro" id="IPR000644">
    <property type="entry name" value="CBS_dom"/>
</dbReference>
<evidence type="ECO:0000256" key="4">
    <source>
        <dbReference type="ARBA" id="ARBA00022723"/>
    </source>
</evidence>
<feature type="binding site" evidence="13 15">
    <location>
        <position position="416"/>
    </location>
    <ligand>
        <name>IMP</name>
        <dbReference type="ChEBI" id="CHEBI:58053"/>
    </ligand>
</feature>
<dbReference type="EMBL" id="UAPV01000001">
    <property type="protein sequence ID" value="SPT68622.1"/>
    <property type="molecule type" value="Genomic_DNA"/>
</dbReference>
<dbReference type="InterPro" id="IPR046342">
    <property type="entry name" value="CBS_dom_sf"/>
</dbReference>
<evidence type="ECO:0000256" key="12">
    <source>
        <dbReference type="ARBA" id="ARBA00048028"/>
    </source>
</evidence>
<feature type="domain" description="CBS" evidence="21">
    <location>
        <begin position="93"/>
        <end position="149"/>
    </location>
</feature>
<feature type="binding site" evidence="13 16">
    <location>
        <begin position="298"/>
        <end position="300"/>
    </location>
    <ligand>
        <name>NAD(+)</name>
        <dbReference type="ChEBI" id="CHEBI:57540"/>
    </ligand>
</feature>
<evidence type="ECO:0000256" key="10">
    <source>
        <dbReference type="ARBA" id="ARBA00023027"/>
    </source>
</evidence>
<keyword evidence="11 18" id="KW-0129">CBS domain</keyword>
<dbReference type="PANTHER" id="PTHR11911">
    <property type="entry name" value="INOSINE-5-MONOPHOSPHATE DEHYDROGENASE RELATED"/>
    <property type="match status" value="1"/>
</dbReference>
<comment type="catalytic activity">
    <reaction evidence="12 13 20">
        <text>IMP + NAD(+) + H2O = XMP + NADH + H(+)</text>
        <dbReference type="Rhea" id="RHEA:11708"/>
        <dbReference type="ChEBI" id="CHEBI:15377"/>
        <dbReference type="ChEBI" id="CHEBI:15378"/>
        <dbReference type="ChEBI" id="CHEBI:57464"/>
        <dbReference type="ChEBI" id="CHEBI:57540"/>
        <dbReference type="ChEBI" id="CHEBI:57945"/>
        <dbReference type="ChEBI" id="CHEBI:58053"/>
        <dbReference type="EC" id="1.1.1.205"/>
    </reaction>
</comment>
<keyword evidence="4 13" id="KW-0479">Metal-binding</keyword>
<keyword evidence="5" id="KW-0677">Repeat</keyword>
<dbReference type="Proteomes" id="UP000250086">
    <property type="component" value="Unassembled WGS sequence"/>
</dbReference>
<evidence type="ECO:0000256" key="16">
    <source>
        <dbReference type="PIRSR" id="PIRSR000130-3"/>
    </source>
</evidence>
<evidence type="ECO:0000256" key="20">
    <source>
        <dbReference type="RuleBase" id="RU003928"/>
    </source>
</evidence>
<dbReference type="AlphaFoldDB" id="A0A2X0V1X4"/>
<evidence type="ECO:0000256" key="1">
    <source>
        <dbReference type="ARBA" id="ARBA00001958"/>
    </source>
</evidence>
<dbReference type="Gene3D" id="3.20.20.70">
    <property type="entry name" value="Aldolase class I"/>
    <property type="match status" value="1"/>
</dbReference>
<evidence type="ECO:0000256" key="14">
    <source>
        <dbReference type="PIRSR" id="PIRSR000130-1"/>
    </source>
</evidence>
<dbReference type="Pfam" id="PF00571">
    <property type="entry name" value="CBS"/>
    <property type="match status" value="2"/>
</dbReference>
<evidence type="ECO:0000256" key="7">
    <source>
        <dbReference type="ARBA" id="ARBA00022755"/>
    </source>
</evidence>
<evidence type="ECO:0000256" key="8">
    <source>
        <dbReference type="ARBA" id="ARBA00022958"/>
    </source>
</evidence>
<organism evidence="22 23">
    <name type="scientific">Anaerobiospirillum thomasii</name>
    <dbReference type="NCBI Taxonomy" id="179995"/>
    <lineage>
        <taxon>Bacteria</taxon>
        <taxon>Pseudomonadati</taxon>
        <taxon>Pseudomonadota</taxon>
        <taxon>Gammaproteobacteria</taxon>
        <taxon>Aeromonadales</taxon>
        <taxon>Succinivibrionaceae</taxon>
        <taxon>Anaerobiospirillum</taxon>
    </lineage>
</organism>
<keyword evidence="10 13" id="KW-0520">NAD</keyword>
<feature type="binding site" evidence="13">
    <location>
        <position position="472"/>
    </location>
    <ligand>
        <name>K(+)</name>
        <dbReference type="ChEBI" id="CHEBI:29103"/>
        <note>ligand shared between two tetrameric partners</note>
    </ligand>
</feature>
<sequence length="488" mass="51876">MLRIVEEALTFDDLLLVPAHSTVLPNTANLSTYLTSNIRINIPMVSSAMDTVTESNLAIALAQEGGVGFIHKNMSIERQAQEVLKVKRFESGMVTAPVSVHPNATIDEVRMMSKKHGFGGFPVIDEEDNLLGIITGRDVRFVTDGNAKVHEIMTPKERLVTVKEKASHDEVVALMQKHRIEKVLVVDDAFHLKGIITVKDFKKAENKPNACKDALGRLRVGAAIGAGPGNEERAKALVEAGVDVLLVDSSHGHSQGVLDRIAQIRKAYPQLPIIGGNIATAEGAIALAEAGVSTVKVGIGPGSICTTRMVTGCGVPQMSAIANACEALKGSDIKVIADGGIRYSGDIAKALAAGANCVMVGSMFAGTEEAPGEIEIYQGRSFKSYRGMGSLAAMSKGSADRYFQNSDNAADKLVPEGIEGRVAYKGSLRGIIHQQMGGLRSAMGLTGCATIDELRTKAKFVRITGAGIRESHVHDVTITKEAPNYQSH</sequence>
<comment type="activity regulation">
    <text evidence="13">Mycophenolic acid (MPA) is a non-competitive inhibitor that prevents formation of the closed enzyme conformation by binding to the same site as the amobile flap. In contrast, mizoribine monophosphate (MZP) is a competitive inhibitor that induces the closed conformation. MPA is a potent inhibitor of mammalian IMPDHs but a poor inhibitor of the bacterial enzymes. MZP is a more potent inhibitor of bacterial IMPDH.</text>
</comment>
<feature type="binding site" evidence="13 15">
    <location>
        <position position="303"/>
    </location>
    <ligand>
        <name>IMP</name>
        <dbReference type="ChEBI" id="CHEBI:58053"/>
    </ligand>
</feature>
<dbReference type="FunFam" id="3.20.20.70:FF:000003">
    <property type="entry name" value="GMP reductase"/>
    <property type="match status" value="1"/>
</dbReference>
<feature type="binding site" evidence="13 16">
    <location>
        <begin position="248"/>
        <end position="250"/>
    </location>
    <ligand>
        <name>NAD(+)</name>
        <dbReference type="ChEBI" id="CHEBI:57540"/>
    </ligand>
</feature>
<dbReference type="GO" id="GO:0003938">
    <property type="term" value="F:IMP dehydrogenase activity"/>
    <property type="evidence" value="ECO:0007669"/>
    <property type="project" value="UniProtKB-UniRule"/>
</dbReference>
<gene>
    <name evidence="13 22" type="primary">guaB</name>
    <name evidence="22" type="ORF">NCTC13093_00010</name>
</gene>
<dbReference type="InterPro" id="IPR005990">
    <property type="entry name" value="IMP_DH"/>
</dbReference>
<evidence type="ECO:0000256" key="15">
    <source>
        <dbReference type="PIRSR" id="PIRSR000130-2"/>
    </source>
</evidence>
<dbReference type="CDD" id="cd04601">
    <property type="entry name" value="CBS_pair_IMPDH"/>
    <property type="match status" value="1"/>
</dbReference>
<keyword evidence="7 13" id="KW-0658">Purine biosynthesis</keyword>
<feature type="binding site" description="in other chain" evidence="13 17">
    <location>
        <position position="300"/>
    </location>
    <ligand>
        <name>K(+)</name>
        <dbReference type="ChEBI" id="CHEBI:29103"/>
        <note>ligand shared between two tetrameric partners</note>
    </ligand>
</feature>
<dbReference type="UniPathway" id="UPA00601">
    <property type="reaction ID" value="UER00295"/>
</dbReference>
<feature type="binding site" evidence="13">
    <location>
        <position position="470"/>
    </location>
    <ligand>
        <name>K(+)</name>
        <dbReference type="ChEBI" id="CHEBI:29103"/>
        <note>ligand shared between two tetrameric partners</note>
    </ligand>
</feature>
<dbReference type="InterPro" id="IPR013785">
    <property type="entry name" value="Aldolase_TIM"/>
</dbReference>
<name>A0A2X0V1X4_9GAMM</name>
<protein>
    <recommendedName>
        <fullName evidence="13 20">Inosine-5'-monophosphate dehydrogenase</fullName>
        <shortName evidence="13">IMP dehydrogenase</shortName>
        <shortName evidence="13">IMPD</shortName>
        <shortName evidence="13">IMPDH</shortName>
        <ecNumber evidence="13 20">1.1.1.205</ecNumber>
    </recommendedName>
</protein>
<comment type="function">
    <text evidence="13">Catalyzes the conversion of inosine 5'-phosphate (IMP) to xanthosine 5'-phosphate (XMP), the first committed and rate-limiting step in the de novo synthesis of guanine nucleotides, and therefore plays an important role in the regulation of cell growth.</text>
</comment>
<accession>A0A2X0V1X4</accession>
<dbReference type="PANTHER" id="PTHR11911:SF111">
    <property type="entry name" value="INOSINE-5'-MONOPHOSPHATE DEHYDROGENASE"/>
    <property type="match status" value="1"/>
</dbReference>
<comment type="similarity">
    <text evidence="2 13 19">Belongs to the IMPDH/GMPR family.</text>
</comment>
<feature type="active site" description="Thioimidate intermediate" evidence="13 14">
    <location>
        <position position="305"/>
    </location>
</feature>
<dbReference type="SUPFAM" id="SSF54631">
    <property type="entry name" value="CBS-domain pair"/>
    <property type="match status" value="1"/>
</dbReference>
<evidence type="ECO:0000259" key="21">
    <source>
        <dbReference type="PROSITE" id="PS51371"/>
    </source>
</evidence>
<keyword evidence="8 13" id="KW-0630">Potassium</keyword>
<keyword evidence="23" id="KW-1185">Reference proteome</keyword>
<dbReference type="PIRSF" id="PIRSF000130">
    <property type="entry name" value="IMPDH"/>
    <property type="match status" value="1"/>
</dbReference>
<evidence type="ECO:0000256" key="3">
    <source>
        <dbReference type="ARBA" id="ARBA00011881"/>
    </source>
</evidence>
<dbReference type="InterPro" id="IPR015875">
    <property type="entry name" value="IMP_DH/GMP_Rdtase_CS"/>
</dbReference>
<evidence type="ECO:0000256" key="9">
    <source>
        <dbReference type="ARBA" id="ARBA00023002"/>
    </source>
</evidence>
<evidence type="ECO:0000256" key="13">
    <source>
        <dbReference type="HAMAP-Rule" id="MF_01964"/>
    </source>
</evidence>
<dbReference type="GO" id="GO:0046872">
    <property type="term" value="F:metal ion binding"/>
    <property type="evidence" value="ECO:0007669"/>
    <property type="project" value="UniProtKB-UniRule"/>
</dbReference>
<evidence type="ECO:0000313" key="22">
    <source>
        <dbReference type="EMBL" id="SPT68622.1"/>
    </source>
</evidence>
<dbReference type="PROSITE" id="PS51371">
    <property type="entry name" value="CBS"/>
    <property type="match status" value="2"/>
</dbReference>
<dbReference type="EC" id="1.1.1.205" evidence="13 20"/>
<feature type="active site" description="Proton acceptor" evidence="13 14">
    <location>
        <position position="401"/>
    </location>
</feature>
<feature type="domain" description="CBS" evidence="21">
    <location>
        <begin position="153"/>
        <end position="211"/>
    </location>
</feature>
<reference evidence="22 23" key="1">
    <citation type="submission" date="2018-06" db="EMBL/GenBank/DDBJ databases">
        <authorList>
            <consortium name="Pathogen Informatics"/>
            <person name="Doyle S."/>
        </authorList>
    </citation>
    <scope>NUCLEOTIDE SEQUENCE [LARGE SCALE GENOMIC DNA]</scope>
    <source>
        <strain evidence="22 23">NCTC13093</strain>
    </source>
</reference>
<dbReference type="GO" id="GO:0006177">
    <property type="term" value="P:GMP biosynthetic process"/>
    <property type="evidence" value="ECO:0007669"/>
    <property type="project" value="UniProtKB-UniRule"/>
</dbReference>
<comment type="pathway">
    <text evidence="13 20">Purine metabolism; XMP biosynthesis via de novo pathway; XMP from IMP: step 1/1.</text>
</comment>
<dbReference type="SUPFAM" id="SSF51412">
    <property type="entry name" value="Inosine monophosphate dehydrogenase (IMPDH)"/>
    <property type="match status" value="1"/>
</dbReference>
<comment type="subunit">
    <text evidence="3 13">Homotetramer.</text>
</comment>
<evidence type="ECO:0000256" key="2">
    <source>
        <dbReference type="ARBA" id="ARBA00005502"/>
    </source>
</evidence>
<dbReference type="InterPro" id="IPR001093">
    <property type="entry name" value="IMP_DH_GMPRt"/>
</dbReference>
<keyword evidence="6 13" id="KW-0332">GMP biosynthesis</keyword>
<dbReference type="PROSITE" id="PS00487">
    <property type="entry name" value="IMP_DH_GMP_RED"/>
    <property type="match status" value="1"/>
</dbReference>
<evidence type="ECO:0000256" key="5">
    <source>
        <dbReference type="ARBA" id="ARBA00022737"/>
    </source>
</evidence>
<feature type="binding site" evidence="13 15">
    <location>
        <begin position="361"/>
        <end position="362"/>
    </location>
    <ligand>
        <name>IMP</name>
        <dbReference type="ChEBI" id="CHEBI:58053"/>
    </ligand>
</feature>
<dbReference type="SMART" id="SM01240">
    <property type="entry name" value="IMPDH"/>
    <property type="match status" value="1"/>
</dbReference>
<dbReference type="RefSeq" id="WP_113742907.1">
    <property type="nucleotide sequence ID" value="NZ_UAPU01000005.1"/>
</dbReference>
<keyword evidence="9 13" id="KW-0560">Oxidoreductase</keyword>
<evidence type="ECO:0000256" key="18">
    <source>
        <dbReference type="PROSITE-ProRule" id="PRU00703"/>
    </source>
</evidence>
<evidence type="ECO:0000256" key="19">
    <source>
        <dbReference type="RuleBase" id="RU003927"/>
    </source>
</evidence>
<feature type="binding site" evidence="13 15">
    <location>
        <begin position="385"/>
        <end position="389"/>
    </location>
    <ligand>
        <name>IMP</name>
        <dbReference type="ChEBI" id="CHEBI:58053"/>
    </ligand>
</feature>
<dbReference type="CDD" id="cd00381">
    <property type="entry name" value="IMPDH"/>
    <property type="match status" value="1"/>
</dbReference>
<dbReference type="GO" id="GO:0000166">
    <property type="term" value="F:nucleotide binding"/>
    <property type="evidence" value="ECO:0007669"/>
    <property type="project" value="UniProtKB-UniRule"/>
</dbReference>
<evidence type="ECO:0000256" key="17">
    <source>
        <dbReference type="PIRSR" id="PIRSR000130-4"/>
    </source>
</evidence>
<evidence type="ECO:0000256" key="6">
    <source>
        <dbReference type="ARBA" id="ARBA00022749"/>
    </source>
</evidence>
<evidence type="ECO:0000313" key="23">
    <source>
        <dbReference type="Proteomes" id="UP000250086"/>
    </source>
</evidence>
<feature type="binding site" evidence="13">
    <location>
        <position position="471"/>
    </location>
    <ligand>
        <name>K(+)</name>
        <dbReference type="ChEBI" id="CHEBI:29103"/>
        <note>ligand shared between two tetrameric partners</note>
    </ligand>
</feature>
<dbReference type="NCBIfam" id="TIGR01302">
    <property type="entry name" value="IMP_dehydrog"/>
    <property type="match status" value="1"/>
</dbReference>
<dbReference type="Pfam" id="PF00478">
    <property type="entry name" value="IMPDH"/>
    <property type="match status" value="1"/>
</dbReference>
<proteinExistence type="inferred from homology"/>
<dbReference type="HAMAP" id="MF_01964">
    <property type="entry name" value="IMPDH"/>
    <property type="match status" value="1"/>
</dbReference>
<dbReference type="SMART" id="SM00116">
    <property type="entry name" value="CBS"/>
    <property type="match status" value="2"/>
</dbReference>